<dbReference type="EMBL" id="CP081303">
    <property type="protein sequence ID" value="QZE13390.1"/>
    <property type="molecule type" value="Genomic_DNA"/>
</dbReference>
<accession>A0AC61NCX8</accession>
<organism evidence="1 2">
    <name type="scientific">Halosquirtibacter laminarini</name>
    <dbReference type="NCBI Taxonomy" id="3374600"/>
    <lineage>
        <taxon>Bacteria</taxon>
        <taxon>Pseudomonadati</taxon>
        <taxon>Bacteroidota</taxon>
        <taxon>Bacteroidia</taxon>
        <taxon>Marinilabiliales</taxon>
        <taxon>Prolixibacteraceae</taxon>
        <taxon>Halosquirtibacter</taxon>
    </lineage>
</organism>
<name>A0AC61NCX8_9BACT</name>
<keyword evidence="2" id="KW-1185">Reference proteome</keyword>
<reference evidence="1" key="1">
    <citation type="submission" date="2021-08" db="EMBL/GenBank/DDBJ databases">
        <title>Novel anaerobic bacterium isolated from sea squirt in East Sea, Republic of Korea.</title>
        <authorList>
            <person name="Nguyen T.H."/>
            <person name="Li Z."/>
            <person name="Lee Y.-J."/>
            <person name="Ko J."/>
            <person name="Kim S.-G."/>
        </authorList>
    </citation>
    <scope>NUCLEOTIDE SEQUENCE</scope>
    <source>
        <strain evidence="1">KCTC 25031</strain>
    </source>
</reference>
<proteinExistence type="predicted"/>
<protein>
    <submittedName>
        <fullName evidence="1">GntR family transcriptional regulator</fullName>
    </submittedName>
</protein>
<evidence type="ECO:0000313" key="1">
    <source>
        <dbReference type="EMBL" id="QZE13390.1"/>
    </source>
</evidence>
<dbReference type="Proteomes" id="UP000826212">
    <property type="component" value="Chromosome"/>
</dbReference>
<gene>
    <name evidence="1" type="ORF">K4L44_12440</name>
</gene>
<evidence type="ECO:0000313" key="2">
    <source>
        <dbReference type="Proteomes" id="UP000826212"/>
    </source>
</evidence>
<sequence>MTEIGKINQLHIVKDHTAGIYLDGEDLGEILLPNRYVPENCAPGDLLEVFIYLDSEDRLVASTDFPKVMVEQFGFLEVKQVNHIGAFMDWGLPKDLLVPFKEQHTKMSEGEYYLVFTYLDPITNRIVATTKTNKLLGNIKPELERGDKVEALICDEREIGYTVIVNNKYRGMVYKNETFENIEPGDRIDAFVKNVREDYKIDLQTTPLGYKKVDDTAERLLITLQQFGGRIKITDKSDPETIKEIFGMSKKTFKKTLGMLYKQRKVVLEENAIAIVKEEKE</sequence>